<sequence length="289" mass="33468">MDILIWDVDELMLLSSHPSSKETETIFLASGLDLKTIIDYGINYLKRDVTFGRSKTAPKLELEKEKREESSGKQKSFLCITRHLVHSTFDIEQDDDIINHKFLSLEDMKSQKPDLNNLCIDMIGPISSAWNIAVIEIIHDWLAAWKKFRPRFLADGTVETVDALYQRIEEIGNTRATEARYRSRCSHKFERRVKTVKMSIVLQQLGIDGMSSEDTDSSNVIQTIYCVKIMEWRHNIDYELDLIEQKQLVDDEIYCPQGSKPAHQRQLNNNHTSARDPVLGLPRYFYNGK</sequence>
<dbReference type="AlphaFoldDB" id="A0A0C9TTL1"/>
<proteinExistence type="predicted"/>
<evidence type="ECO:0000313" key="2">
    <source>
        <dbReference type="Proteomes" id="UP000054279"/>
    </source>
</evidence>
<organism evidence="1 2">
    <name type="scientific">Sphaerobolus stellatus (strain SS14)</name>
    <dbReference type="NCBI Taxonomy" id="990650"/>
    <lineage>
        <taxon>Eukaryota</taxon>
        <taxon>Fungi</taxon>
        <taxon>Dikarya</taxon>
        <taxon>Basidiomycota</taxon>
        <taxon>Agaricomycotina</taxon>
        <taxon>Agaricomycetes</taxon>
        <taxon>Phallomycetidae</taxon>
        <taxon>Geastrales</taxon>
        <taxon>Sphaerobolaceae</taxon>
        <taxon>Sphaerobolus</taxon>
    </lineage>
</organism>
<reference evidence="1 2" key="1">
    <citation type="submission" date="2014-06" db="EMBL/GenBank/DDBJ databases">
        <title>Evolutionary Origins and Diversification of the Mycorrhizal Mutualists.</title>
        <authorList>
            <consortium name="DOE Joint Genome Institute"/>
            <consortium name="Mycorrhizal Genomics Consortium"/>
            <person name="Kohler A."/>
            <person name="Kuo A."/>
            <person name="Nagy L.G."/>
            <person name="Floudas D."/>
            <person name="Copeland A."/>
            <person name="Barry K.W."/>
            <person name="Cichocki N."/>
            <person name="Veneault-Fourrey C."/>
            <person name="LaButti K."/>
            <person name="Lindquist E.A."/>
            <person name="Lipzen A."/>
            <person name="Lundell T."/>
            <person name="Morin E."/>
            <person name="Murat C."/>
            <person name="Riley R."/>
            <person name="Ohm R."/>
            <person name="Sun H."/>
            <person name="Tunlid A."/>
            <person name="Henrissat B."/>
            <person name="Grigoriev I.V."/>
            <person name="Hibbett D.S."/>
            <person name="Martin F."/>
        </authorList>
    </citation>
    <scope>NUCLEOTIDE SEQUENCE [LARGE SCALE GENOMIC DNA]</scope>
    <source>
        <strain evidence="1 2">SS14</strain>
    </source>
</reference>
<protein>
    <submittedName>
        <fullName evidence="1">Uncharacterized protein</fullName>
    </submittedName>
</protein>
<name>A0A0C9TTL1_SPHS4</name>
<dbReference type="Proteomes" id="UP000054279">
    <property type="component" value="Unassembled WGS sequence"/>
</dbReference>
<dbReference type="HOGENOM" id="CLU_013426_0_0_1"/>
<dbReference type="EMBL" id="KN837209">
    <property type="protein sequence ID" value="KIJ33678.1"/>
    <property type="molecule type" value="Genomic_DNA"/>
</dbReference>
<accession>A0A0C9TTL1</accession>
<dbReference type="OrthoDB" id="3269403at2759"/>
<evidence type="ECO:0000313" key="1">
    <source>
        <dbReference type="EMBL" id="KIJ33678.1"/>
    </source>
</evidence>
<gene>
    <name evidence="1" type="ORF">M422DRAFT_264296</name>
</gene>
<keyword evidence="2" id="KW-1185">Reference proteome</keyword>